<dbReference type="Proteomes" id="UP001152795">
    <property type="component" value="Unassembled WGS sequence"/>
</dbReference>
<feature type="compositionally biased region" description="Basic and acidic residues" evidence="1">
    <location>
        <begin position="139"/>
        <end position="148"/>
    </location>
</feature>
<evidence type="ECO:0000313" key="2">
    <source>
        <dbReference type="EMBL" id="CAB4027719.1"/>
    </source>
</evidence>
<organism evidence="2 3">
    <name type="scientific">Paramuricea clavata</name>
    <name type="common">Red gorgonian</name>
    <name type="synonym">Violescent sea-whip</name>
    <dbReference type="NCBI Taxonomy" id="317549"/>
    <lineage>
        <taxon>Eukaryota</taxon>
        <taxon>Metazoa</taxon>
        <taxon>Cnidaria</taxon>
        <taxon>Anthozoa</taxon>
        <taxon>Octocorallia</taxon>
        <taxon>Malacalcyonacea</taxon>
        <taxon>Plexauridae</taxon>
        <taxon>Paramuricea</taxon>
    </lineage>
</organism>
<dbReference type="EMBL" id="CACRXK020014978">
    <property type="protein sequence ID" value="CAB4027719.1"/>
    <property type="molecule type" value="Genomic_DNA"/>
</dbReference>
<protein>
    <submittedName>
        <fullName evidence="2">Uncharacterized protein</fullName>
    </submittedName>
</protein>
<feature type="region of interest" description="Disordered" evidence="1">
    <location>
        <begin position="301"/>
        <end position="323"/>
    </location>
</feature>
<feature type="compositionally biased region" description="Polar residues" evidence="1">
    <location>
        <begin position="13"/>
        <end position="23"/>
    </location>
</feature>
<feature type="compositionally biased region" description="Polar residues" evidence="1">
    <location>
        <begin position="164"/>
        <end position="173"/>
    </location>
</feature>
<evidence type="ECO:0000256" key="1">
    <source>
        <dbReference type="SAM" id="MobiDB-lite"/>
    </source>
</evidence>
<feature type="region of interest" description="Disordered" evidence="1">
    <location>
        <begin position="1"/>
        <end position="176"/>
    </location>
</feature>
<gene>
    <name evidence="2" type="ORF">PACLA_8A038193</name>
</gene>
<keyword evidence="3" id="KW-1185">Reference proteome</keyword>
<feature type="region of interest" description="Disordered" evidence="1">
    <location>
        <begin position="219"/>
        <end position="252"/>
    </location>
</feature>
<reference evidence="2" key="1">
    <citation type="submission" date="2020-04" db="EMBL/GenBank/DDBJ databases">
        <authorList>
            <person name="Alioto T."/>
            <person name="Alioto T."/>
            <person name="Gomez Garrido J."/>
        </authorList>
    </citation>
    <scope>NUCLEOTIDE SEQUENCE</scope>
    <source>
        <strain evidence="2">A484AB</strain>
    </source>
</reference>
<dbReference type="AlphaFoldDB" id="A0A7D9JDZ5"/>
<name>A0A7D9JDZ5_PARCT</name>
<accession>A0A7D9JDZ5</accession>
<feature type="compositionally biased region" description="Polar residues" evidence="1">
    <location>
        <begin position="59"/>
        <end position="69"/>
    </location>
</feature>
<comment type="caution">
    <text evidence="2">The sequence shown here is derived from an EMBL/GenBank/DDBJ whole genome shotgun (WGS) entry which is preliminary data.</text>
</comment>
<feature type="non-terminal residue" evidence="2">
    <location>
        <position position="323"/>
    </location>
</feature>
<feature type="region of interest" description="Disordered" evidence="1">
    <location>
        <begin position="193"/>
        <end position="212"/>
    </location>
</feature>
<sequence length="323" mass="35012">GSHSGPHPKRVGQVSQQHPSDNYVNVAFDLIDLSDDKTPPSNGVVKPNNANARNDVFNADTSKTGSHSLPTPGRYENVQPVPQPRPTPSTRPGIPAKPTTVTNSSLKYENVEVPGRRTPTQAHTFPFSDRAGRPATPEKSPKLKDVYHRSSSTSSDLHVRAPTHAQQKFSSCGASGGAKLADQLKAMDGRRARVLPNEEMDPADAEKLFPKETGLYASVNNKSKSGKRTMNENTFRGGDNTDGEKAPAIPKKSAELLAIDEQHETANDSKTKSKAASLTNKIPFLSRRPEFIKGTVLEDIGYGKRVPKPKGPRSPPQSWTIKS</sequence>
<evidence type="ECO:0000313" key="3">
    <source>
        <dbReference type="Proteomes" id="UP001152795"/>
    </source>
</evidence>
<proteinExistence type="predicted"/>
<feature type="compositionally biased region" description="Basic residues" evidence="1">
    <location>
        <begin position="1"/>
        <end position="10"/>
    </location>
</feature>